<dbReference type="EMBL" id="FPCH01000002">
    <property type="protein sequence ID" value="SFV32653.1"/>
    <property type="molecule type" value="Genomic_DNA"/>
</dbReference>
<sequence>MTLSTSHPYRSSLDVAAIGNGRIAALIDQSARIVWWCFPRLDGDPIFCRLLAGDEEKGFCDVVLDGQVSASSYYIRNTSILETILIAENGASVKVTDFCPRFWRYDRPFHPAQLVRRIEPLRGRPRISVRVRPTSNYGQPVTNSSYGSNHVRYLCGSSSVRVTTDLPVSYIAHETSFSLTHPATLVIGADEPIESSIDSMSREFLERTRDFWVTWVRGLAVSYEWQPEIIRAAISLKLCTYEETGAITAALTTSIPEAPNTPRTWDYRFCWLRDAYFVIRALNRLGATQSMENYLDYITTVVSDTQSPLKPVYGIVHNDAAQESIAPHLQGFLGMGPVRVGNLASDQLQHDAYGSVILGVAQMFIDQRLPRMGDVSLFRELEYLGEHARRLYLEPDAGIWEYRGRMRIHTHSAVLCWVACDRLARIATLLGLGERAVYWKESADKIRAEILSRAWSDKRGSFTGAFDHEELDASVLLLADLGFLPPSDPRFVKTVNAVGRELMRNGLMLRYAAEDDFGLPESAFLACQFWYIDALESVGRKEEAHGLFCELLKKRNAFGLMSEDLNPATGQLWGNLPQTYSMAGMINSAMTLSKTWEDAWSSVTPKHDVNPIEQERAEREPSSAGLHLPRRSLNVS</sequence>
<organism evidence="4 5">
    <name type="scientific">Hyphomicrobium facile</name>
    <dbReference type="NCBI Taxonomy" id="51670"/>
    <lineage>
        <taxon>Bacteria</taxon>
        <taxon>Pseudomonadati</taxon>
        <taxon>Pseudomonadota</taxon>
        <taxon>Alphaproteobacteria</taxon>
        <taxon>Hyphomicrobiales</taxon>
        <taxon>Hyphomicrobiaceae</taxon>
        <taxon>Hyphomicrobium</taxon>
    </lineage>
</organism>
<dbReference type="RefSeq" id="WP_092866975.1">
    <property type="nucleotide sequence ID" value="NZ_FPCH01000002.1"/>
</dbReference>
<dbReference type="Pfam" id="PF19291">
    <property type="entry name" value="TREH_N"/>
    <property type="match status" value="1"/>
</dbReference>
<dbReference type="SUPFAM" id="SSF48208">
    <property type="entry name" value="Six-hairpin glycosidases"/>
    <property type="match status" value="1"/>
</dbReference>
<dbReference type="InterPro" id="IPR012341">
    <property type="entry name" value="6hp_glycosidase-like_sf"/>
</dbReference>
<evidence type="ECO:0000259" key="2">
    <source>
        <dbReference type="Pfam" id="PF00723"/>
    </source>
</evidence>
<evidence type="ECO:0000313" key="4">
    <source>
        <dbReference type="EMBL" id="SFV32653.1"/>
    </source>
</evidence>
<dbReference type="InterPro" id="IPR008928">
    <property type="entry name" value="6-hairpin_glycosidase_sf"/>
</dbReference>
<proteinExistence type="predicted"/>
<evidence type="ECO:0000256" key="1">
    <source>
        <dbReference type="SAM" id="MobiDB-lite"/>
    </source>
</evidence>
<dbReference type="PANTHER" id="PTHR31616">
    <property type="entry name" value="TREHALASE"/>
    <property type="match status" value="1"/>
</dbReference>
<dbReference type="Gene3D" id="1.50.10.10">
    <property type="match status" value="1"/>
</dbReference>
<protein>
    <submittedName>
        <fullName evidence="4">Glucoamylase (Glucan-1,4-alpha-glucosidase), GH15 family</fullName>
    </submittedName>
</protein>
<feature type="domain" description="Trehalase-like N-terminal" evidence="3">
    <location>
        <begin position="17"/>
        <end position="153"/>
    </location>
</feature>
<dbReference type="OrthoDB" id="3902805at2"/>
<keyword evidence="5" id="KW-1185">Reference proteome</keyword>
<gene>
    <name evidence="4" type="ORF">SAMN04488557_1677</name>
</gene>
<accession>A0A1I7NDM0</accession>
<feature type="compositionally biased region" description="Basic and acidic residues" evidence="1">
    <location>
        <begin position="607"/>
        <end position="621"/>
    </location>
</feature>
<dbReference type="Pfam" id="PF00723">
    <property type="entry name" value="Glyco_hydro_15"/>
    <property type="match status" value="1"/>
</dbReference>
<dbReference type="Proteomes" id="UP000199423">
    <property type="component" value="Unassembled WGS sequence"/>
</dbReference>
<dbReference type="GO" id="GO:0005975">
    <property type="term" value="P:carbohydrate metabolic process"/>
    <property type="evidence" value="ECO:0007669"/>
    <property type="project" value="InterPro"/>
</dbReference>
<reference evidence="5" key="1">
    <citation type="submission" date="2016-10" db="EMBL/GenBank/DDBJ databases">
        <authorList>
            <person name="Varghese N."/>
            <person name="Submissions S."/>
        </authorList>
    </citation>
    <scope>NUCLEOTIDE SEQUENCE [LARGE SCALE GENOMIC DNA]</scope>
    <source>
        <strain evidence="5">DSM 1565</strain>
    </source>
</reference>
<dbReference type="PANTHER" id="PTHR31616:SF0">
    <property type="entry name" value="GLUCAN 1,4-ALPHA-GLUCOSIDASE"/>
    <property type="match status" value="1"/>
</dbReference>
<dbReference type="STRING" id="51670.SAMN04488557_1677"/>
<name>A0A1I7NDM0_9HYPH</name>
<feature type="domain" description="GH15-like" evidence="2">
    <location>
        <begin position="231"/>
        <end position="588"/>
    </location>
</feature>
<dbReference type="InterPro" id="IPR011613">
    <property type="entry name" value="GH15-like"/>
</dbReference>
<evidence type="ECO:0000259" key="3">
    <source>
        <dbReference type="Pfam" id="PF19291"/>
    </source>
</evidence>
<feature type="region of interest" description="Disordered" evidence="1">
    <location>
        <begin position="607"/>
        <end position="636"/>
    </location>
</feature>
<evidence type="ECO:0000313" key="5">
    <source>
        <dbReference type="Proteomes" id="UP000199423"/>
    </source>
</evidence>
<dbReference type="AlphaFoldDB" id="A0A1I7NDM0"/>
<dbReference type="GO" id="GO:0004553">
    <property type="term" value="F:hydrolase activity, hydrolyzing O-glycosyl compounds"/>
    <property type="evidence" value="ECO:0007669"/>
    <property type="project" value="TreeGrafter"/>
</dbReference>
<dbReference type="InterPro" id="IPR045582">
    <property type="entry name" value="Trehalase-like_N"/>
</dbReference>